<keyword evidence="5" id="KW-1185">Reference proteome</keyword>
<accession>A0ABV7VSY6</accession>
<feature type="DNA-binding region" description="H-T-H motif" evidence="2">
    <location>
        <begin position="34"/>
        <end position="53"/>
    </location>
</feature>
<evidence type="ECO:0000256" key="2">
    <source>
        <dbReference type="PROSITE-ProRule" id="PRU00335"/>
    </source>
</evidence>
<dbReference type="InterPro" id="IPR001647">
    <property type="entry name" value="HTH_TetR"/>
</dbReference>
<sequence length="195" mass="22643">MSSNSSDPRAERTRQQIINALLHCMENSPYGKIKIADITAQADIARQTFYLHFKRKDDVLMDYIDGVFDDFYQEIEGPISASPDPDPVISRCLFLQWQNHARFARLALAADIQHLVIRRFQNYISRVMGLYIRCHLQQAKDPEELAYVVDYLAGASWMVLKRWVESDFQYPLEKLSALYSELNRPGLLAVMLRQL</sequence>
<dbReference type="SUPFAM" id="SSF46689">
    <property type="entry name" value="Homeodomain-like"/>
    <property type="match status" value="1"/>
</dbReference>
<reference evidence="5" key="1">
    <citation type="journal article" date="2019" name="Int. J. Syst. Evol. Microbiol.">
        <title>The Global Catalogue of Microorganisms (GCM) 10K type strain sequencing project: providing services to taxonomists for standard genome sequencing and annotation.</title>
        <authorList>
            <consortium name="The Broad Institute Genomics Platform"/>
            <consortium name="The Broad Institute Genome Sequencing Center for Infectious Disease"/>
            <person name="Wu L."/>
            <person name="Ma J."/>
        </authorList>
    </citation>
    <scope>NUCLEOTIDE SEQUENCE [LARGE SCALE GENOMIC DNA]</scope>
    <source>
        <strain evidence="5">KCTC 42424</strain>
    </source>
</reference>
<dbReference type="PROSITE" id="PS50977">
    <property type="entry name" value="HTH_TETR_2"/>
    <property type="match status" value="1"/>
</dbReference>
<proteinExistence type="predicted"/>
<feature type="domain" description="HTH tetR-type" evidence="3">
    <location>
        <begin position="11"/>
        <end position="71"/>
    </location>
</feature>
<keyword evidence="1 2" id="KW-0238">DNA-binding</keyword>
<dbReference type="RefSeq" id="WP_376865559.1">
    <property type="nucleotide sequence ID" value="NZ_JBHRYB010000005.1"/>
</dbReference>
<evidence type="ECO:0000313" key="5">
    <source>
        <dbReference type="Proteomes" id="UP001595722"/>
    </source>
</evidence>
<dbReference type="Pfam" id="PF14278">
    <property type="entry name" value="TetR_C_8"/>
    <property type="match status" value="1"/>
</dbReference>
<comment type="caution">
    <text evidence="4">The sequence shown here is derived from an EMBL/GenBank/DDBJ whole genome shotgun (WGS) entry which is preliminary data.</text>
</comment>
<evidence type="ECO:0000313" key="4">
    <source>
        <dbReference type="EMBL" id="MFC3679782.1"/>
    </source>
</evidence>
<dbReference type="InterPro" id="IPR039532">
    <property type="entry name" value="TetR_C_Firmicutes"/>
</dbReference>
<gene>
    <name evidence="4" type="ORF">ACFOMG_06620</name>
</gene>
<dbReference type="PANTHER" id="PTHR43479">
    <property type="entry name" value="ACREF/ENVCD OPERON REPRESSOR-RELATED"/>
    <property type="match status" value="1"/>
</dbReference>
<protein>
    <submittedName>
        <fullName evidence="4">TetR/AcrR family transcriptional regulator</fullName>
    </submittedName>
</protein>
<dbReference type="Gene3D" id="1.10.357.10">
    <property type="entry name" value="Tetracycline Repressor, domain 2"/>
    <property type="match status" value="1"/>
</dbReference>
<evidence type="ECO:0000256" key="1">
    <source>
        <dbReference type="ARBA" id="ARBA00023125"/>
    </source>
</evidence>
<dbReference type="Pfam" id="PF00440">
    <property type="entry name" value="TetR_N"/>
    <property type="match status" value="1"/>
</dbReference>
<evidence type="ECO:0000259" key="3">
    <source>
        <dbReference type="PROSITE" id="PS50977"/>
    </source>
</evidence>
<dbReference type="PANTHER" id="PTHR43479:SF11">
    <property type="entry name" value="ACREF_ENVCD OPERON REPRESSOR-RELATED"/>
    <property type="match status" value="1"/>
</dbReference>
<dbReference type="InterPro" id="IPR050624">
    <property type="entry name" value="HTH-type_Tx_Regulator"/>
</dbReference>
<organism evidence="4 5">
    <name type="scientific">Bacterioplanoides pacificum</name>
    <dbReference type="NCBI Taxonomy" id="1171596"/>
    <lineage>
        <taxon>Bacteria</taxon>
        <taxon>Pseudomonadati</taxon>
        <taxon>Pseudomonadota</taxon>
        <taxon>Gammaproteobacteria</taxon>
        <taxon>Oceanospirillales</taxon>
        <taxon>Oceanospirillaceae</taxon>
        <taxon>Bacterioplanoides</taxon>
    </lineage>
</organism>
<name>A0ABV7VSY6_9GAMM</name>
<dbReference type="EMBL" id="JBHRYB010000005">
    <property type="protein sequence ID" value="MFC3679782.1"/>
    <property type="molecule type" value="Genomic_DNA"/>
</dbReference>
<dbReference type="InterPro" id="IPR009057">
    <property type="entry name" value="Homeodomain-like_sf"/>
</dbReference>
<dbReference type="Proteomes" id="UP001595722">
    <property type="component" value="Unassembled WGS sequence"/>
</dbReference>